<accession>A0A0E0PR45</accession>
<dbReference type="HOGENOM" id="CLU_2053462_0_0_1"/>
<dbReference type="EnsemblPlants" id="ORUFI05G27340.1">
    <property type="protein sequence ID" value="ORUFI05G27340.1"/>
    <property type="gene ID" value="ORUFI05G27340"/>
</dbReference>
<reference evidence="2" key="1">
    <citation type="submission" date="2013-06" db="EMBL/GenBank/DDBJ databases">
        <authorList>
            <person name="Zhao Q."/>
        </authorList>
    </citation>
    <scope>NUCLEOTIDE SEQUENCE</scope>
    <source>
        <strain evidence="2">cv. W1943</strain>
    </source>
</reference>
<proteinExistence type="predicted"/>
<protein>
    <submittedName>
        <fullName evidence="1">Uncharacterized protein</fullName>
    </submittedName>
</protein>
<dbReference type="Proteomes" id="UP000008022">
    <property type="component" value="Unassembled WGS sequence"/>
</dbReference>
<dbReference type="Gramene" id="ORUFI05G27340.1">
    <property type="protein sequence ID" value="ORUFI05G27340.1"/>
    <property type="gene ID" value="ORUFI05G27340"/>
</dbReference>
<dbReference type="OMA" id="LFPVGCW"/>
<evidence type="ECO:0000313" key="1">
    <source>
        <dbReference type="EnsemblPlants" id="ORUFI05G27340.1"/>
    </source>
</evidence>
<dbReference type="AlphaFoldDB" id="A0A0E0PR45"/>
<evidence type="ECO:0000313" key="2">
    <source>
        <dbReference type="Proteomes" id="UP000008022"/>
    </source>
</evidence>
<reference evidence="1" key="2">
    <citation type="submission" date="2015-06" db="UniProtKB">
        <authorList>
            <consortium name="EnsemblPlants"/>
        </authorList>
    </citation>
    <scope>IDENTIFICATION</scope>
</reference>
<organism evidence="1 2">
    <name type="scientific">Oryza rufipogon</name>
    <name type="common">Brownbeard rice</name>
    <name type="synonym">Asian wild rice</name>
    <dbReference type="NCBI Taxonomy" id="4529"/>
    <lineage>
        <taxon>Eukaryota</taxon>
        <taxon>Viridiplantae</taxon>
        <taxon>Streptophyta</taxon>
        <taxon>Embryophyta</taxon>
        <taxon>Tracheophyta</taxon>
        <taxon>Spermatophyta</taxon>
        <taxon>Magnoliopsida</taxon>
        <taxon>Liliopsida</taxon>
        <taxon>Poales</taxon>
        <taxon>Poaceae</taxon>
        <taxon>BOP clade</taxon>
        <taxon>Oryzoideae</taxon>
        <taxon>Oryzeae</taxon>
        <taxon>Oryzinae</taxon>
        <taxon>Oryza</taxon>
    </lineage>
</organism>
<keyword evidence="2" id="KW-1185">Reference proteome</keyword>
<sequence length="149" mass="15577">MVAGIARRVSRGAGTTSKLQSSNIAYAARVVVAPARNEAAAAAGRRSTLGTGPLCKNTIDVPRPRVFFLDQLPAGRTVDAVQPASGGGGVFYLIVVAAVNRSPDERDARDTPGYGPEAPGNLKIADDVGLFPVGCWFVLVQRNVSTRTQ</sequence>
<name>A0A0E0PR45_ORYRU</name>